<feature type="transmembrane region" description="Helical" evidence="3">
    <location>
        <begin position="16"/>
        <end position="35"/>
    </location>
</feature>
<dbReference type="Gene3D" id="3.40.50.10680">
    <property type="entry name" value="CofD-like domains"/>
    <property type="match status" value="1"/>
</dbReference>
<keyword evidence="3" id="KW-0472">Membrane</keyword>
<dbReference type="GO" id="GO:0043743">
    <property type="term" value="F:LPPG:FO 2-phospho-L-lactate transferase activity"/>
    <property type="evidence" value="ECO:0007669"/>
    <property type="project" value="InterPro"/>
</dbReference>
<evidence type="ECO:0000256" key="2">
    <source>
        <dbReference type="HAMAP-Rule" id="MF_00973"/>
    </source>
</evidence>
<dbReference type="Proteomes" id="UP000481872">
    <property type="component" value="Unassembled WGS sequence"/>
</dbReference>
<dbReference type="Pfam" id="PF01933">
    <property type="entry name" value="CofD"/>
    <property type="match status" value="1"/>
</dbReference>
<sequence>MRLKYWLRPGLGIKRWVFYIILGSCLCAFGGLKLVDSIRDKNVDFMFLFVGLVGSAVFYYGLTRYGAKMLSLGSLDIGNDGIESKSLPEILYERKVLINGPKIVVIGGGTGLSTLLSGLKKYTSNITAIVTVADDGGGSGILRKDLGMLPPGDIRNCITALAYTQPVMEDLFRYRFKEGALENQNFGNLFLAAMHGISDNFNEAVKKTCSVLAVKGRVVPVTLDNITLCAKLKNGKIVKGESNIPKECIKDNTSINKVYIEPSKAKAIDEAIDAILEADAVVLGPGSLYTSIIPNLLVDGITEAIEKSNGLKIYISNILTQMGESDNYSVEDHIKAIYKHSSDKVIDYAIVNDAELSEKDKAKCVHDDYYLVKQDNKKNKKMKIQYIRGNFIKLNEKGHIKHNEDKLAATLVETVLRKSLFYDDKRIIEFFYLSHMLKESRKSREKK</sequence>
<dbReference type="GO" id="GO:0008360">
    <property type="term" value="P:regulation of cell shape"/>
    <property type="evidence" value="ECO:0007669"/>
    <property type="project" value="UniProtKB-UniRule"/>
</dbReference>
<dbReference type="CDD" id="cd07187">
    <property type="entry name" value="YvcK_like"/>
    <property type="match status" value="1"/>
</dbReference>
<keyword evidence="5" id="KW-1185">Reference proteome</keyword>
<proteinExistence type="inferred from homology"/>
<dbReference type="InterPro" id="IPR010119">
    <property type="entry name" value="Gluconeogen_factor"/>
</dbReference>
<protein>
    <recommendedName>
        <fullName evidence="2">Putative gluconeogenesis factor</fullName>
    </recommendedName>
</protein>
<name>A0A6M0H5V9_9CLOT</name>
<evidence type="ECO:0000313" key="5">
    <source>
        <dbReference type="Proteomes" id="UP000481872"/>
    </source>
</evidence>
<dbReference type="AlphaFoldDB" id="A0A6M0H5V9"/>
<organism evidence="4 5">
    <name type="scientific">Clostridium senegalense</name>
    <dbReference type="NCBI Taxonomy" id="1465809"/>
    <lineage>
        <taxon>Bacteria</taxon>
        <taxon>Bacillati</taxon>
        <taxon>Bacillota</taxon>
        <taxon>Clostridia</taxon>
        <taxon>Eubacteriales</taxon>
        <taxon>Clostridiaceae</taxon>
        <taxon>Clostridium</taxon>
    </lineage>
</organism>
<dbReference type="PANTHER" id="PTHR30135:SF3">
    <property type="entry name" value="GLUCONEOGENESIS FACTOR-RELATED"/>
    <property type="match status" value="1"/>
</dbReference>
<evidence type="ECO:0000256" key="1">
    <source>
        <dbReference type="ARBA" id="ARBA00022490"/>
    </source>
</evidence>
<comment type="similarity">
    <text evidence="2">Belongs to the gluconeogenesis factor family.</text>
</comment>
<comment type="subcellular location">
    <subcellularLocation>
        <location evidence="2">Cytoplasm</location>
    </subcellularLocation>
</comment>
<reference evidence="4 5" key="1">
    <citation type="submission" date="2020-02" db="EMBL/GenBank/DDBJ databases">
        <title>Genome assembly of a novel Clostridium senegalense strain.</title>
        <authorList>
            <person name="Gupta T.B."/>
            <person name="Jauregui R."/>
            <person name="Maclean P."/>
            <person name="Nawarathana A."/>
            <person name="Brightwell G."/>
        </authorList>
    </citation>
    <scope>NUCLEOTIDE SEQUENCE [LARGE SCALE GENOMIC DNA]</scope>
    <source>
        <strain evidence="4 5">AGRFS4</strain>
    </source>
</reference>
<dbReference type="InterPro" id="IPR002882">
    <property type="entry name" value="CofD"/>
</dbReference>
<dbReference type="HAMAP" id="MF_00973">
    <property type="entry name" value="Gluconeogen_factor"/>
    <property type="match status" value="1"/>
</dbReference>
<dbReference type="RefSeq" id="WP_061995819.1">
    <property type="nucleotide sequence ID" value="NZ_JAAGPU010000023.1"/>
</dbReference>
<dbReference type="PANTHER" id="PTHR30135">
    <property type="entry name" value="UNCHARACTERIZED PROTEIN YVCK-RELATED"/>
    <property type="match status" value="1"/>
</dbReference>
<dbReference type="SUPFAM" id="SSF142338">
    <property type="entry name" value="CofD-like"/>
    <property type="match status" value="1"/>
</dbReference>
<comment type="function">
    <text evidence="2">Required for morphogenesis under gluconeogenic growth conditions.</text>
</comment>
<keyword evidence="3" id="KW-0812">Transmembrane</keyword>
<evidence type="ECO:0000256" key="3">
    <source>
        <dbReference type="SAM" id="Phobius"/>
    </source>
</evidence>
<evidence type="ECO:0000313" key="4">
    <source>
        <dbReference type="EMBL" id="NEU05634.1"/>
    </source>
</evidence>
<keyword evidence="3" id="KW-1133">Transmembrane helix</keyword>
<keyword evidence="1 2" id="KW-0963">Cytoplasm</keyword>
<dbReference type="EMBL" id="JAAGPU010000023">
    <property type="protein sequence ID" value="NEU05634.1"/>
    <property type="molecule type" value="Genomic_DNA"/>
</dbReference>
<comment type="caution">
    <text evidence="4">The sequence shown here is derived from an EMBL/GenBank/DDBJ whole genome shotgun (WGS) entry which is preliminary data.</text>
</comment>
<dbReference type="InterPro" id="IPR038136">
    <property type="entry name" value="CofD-like_dom_sf"/>
</dbReference>
<feature type="transmembrane region" description="Helical" evidence="3">
    <location>
        <begin position="42"/>
        <end position="62"/>
    </location>
</feature>
<accession>A0A6M0H5V9</accession>
<dbReference type="GO" id="GO:0005737">
    <property type="term" value="C:cytoplasm"/>
    <property type="evidence" value="ECO:0007669"/>
    <property type="project" value="UniProtKB-SubCell"/>
</dbReference>
<gene>
    <name evidence="4" type="ORF">G3M99_12365</name>
</gene>
<dbReference type="NCBIfam" id="TIGR01826">
    <property type="entry name" value="CofD_related"/>
    <property type="match status" value="1"/>
</dbReference>